<keyword evidence="7" id="KW-1185">Reference proteome</keyword>
<sequence>MGHTDFASMPCPIARSMAVLGERWAILLMREAYYGSRRFDDFQRQLGIAPNILSARLKTLVEHGVLERVPLEGSARHEYRLTEMGRDFFPAFVSLKAWADRWLTDARGPLTRLVDDRTGAEIAPPTLTRADGTAITVEDLRVVAGPGAGSHLRQRFAANGTTGSPERDDVNAADTQEERA</sequence>
<keyword evidence="3" id="KW-0804">Transcription</keyword>
<keyword evidence="2" id="KW-0238">DNA-binding</keyword>
<dbReference type="PANTHER" id="PTHR33204">
    <property type="entry name" value="TRANSCRIPTIONAL REGULATOR, MARR FAMILY"/>
    <property type="match status" value="1"/>
</dbReference>
<dbReference type="OrthoDB" id="9807069at2"/>
<evidence type="ECO:0000256" key="4">
    <source>
        <dbReference type="SAM" id="MobiDB-lite"/>
    </source>
</evidence>
<dbReference type="GO" id="GO:0003677">
    <property type="term" value="F:DNA binding"/>
    <property type="evidence" value="ECO:0007669"/>
    <property type="project" value="UniProtKB-KW"/>
</dbReference>
<feature type="region of interest" description="Disordered" evidence="4">
    <location>
        <begin position="156"/>
        <end position="180"/>
    </location>
</feature>
<protein>
    <submittedName>
        <fullName evidence="6">HxlR family transcriptional regulator</fullName>
    </submittedName>
</protein>
<dbReference type="InterPro" id="IPR002577">
    <property type="entry name" value="HTH_HxlR"/>
</dbReference>
<evidence type="ECO:0000313" key="6">
    <source>
        <dbReference type="EMBL" id="TWG82726.1"/>
    </source>
</evidence>
<dbReference type="InterPro" id="IPR036388">
    <property type="entry name" value="WH-like_DNA-bd_sf"/>
</dbReference>
<dbReference type="InterPro" id="IPR036390">
    <property type="entry name" value="WH_DNA-bd_sf"/>
</dbReference>
<evidence type="ECO:0000259" key="5">
    <source>
        <dbReference type="PROSITE" id="PS51118"/>
    </source>
</evidence>
<keyword evidence="1" id="KW-0805">Transcription regulation</keyword>
<dbReference type="PROSITE" id="PS51118">
    <property type="entry name" value="HTH_HXLR"/>
    <property type="match status" value="1"/>
</dbReference>
<evidence type="ECO:0000256" key="3">
    <source>
        <dbReference type="ARBA" id="ARBA00023163"/>
    </source>
</evidence>
<comment type="caution">
    <text evidence="6">The sequence shown here is derived from an EMBL/GenBank/DDBJ whole genome shotgun (WGS) entry which is preliminary data.</text>
</comment>
<evidence type="ECO:0000256" key="2">
    <source>
        <dbReference type="ARBA" id="ARBA00023125"/>
    </source>
</evidence>
<organism evidence="6 7">
    <name type="scientific">Cupriavidus gilardii J11</name>
    <dbReference type="NCBI Taxonomy" id="936133"/>
    <lineage>
        <taxon>Bacteria</taxon>
        <taxon>Pseudomonadati</taxon>
        <taxon>Pseudomonadota</taxon>
        <taxon>Betaproteobacteria</taxon>
        <taxon>Burkholderiales</taxon>
        <taxon>Burkholderiaceae</taxon>
        <taxon>Cupriavidus</taxon>
    </lineage>
</organism>
<reference evidence="6 7" key="1">
    <citation type="submission" date="2019-07" db="EMBL/GenBank/DDBJ databases">
        <title>Genome sequencing of lignin-degrading bacterial isolates.</title>
        <authorList>
            <person name="Gladden J."/>
        </authorList>
    </citation>
    <scope>NUCLEOTIDE SEQUENCE [LARGE SCALE GENOMIC DNA]</scope>
    <source>
        <strain evidence="6 7">J11</strain>
    </source>
</reference>
<dbReference type="Pfam" id="PF01638">
    <property type="entry name" value="HxlR"/>
    <property type="match status" value="1"/>
</dbReference>
<dbReference type="PANTHER" id="PTHR33204:SF18">
    <property type="entry name" value="TRANSCRIPTIONAL REGULATORY PROTEIN"/>
    <property type="match status" value="1"/>
</dbReference>
<feature type="domain" description="HTH hxlR-type" evidence="5">
    <location>
        <begin position="11"/>
        <end position="107"/>
    </location>
</feature>
<evidence type="ECO:0000313" key="7">
    <source>
        <dbReference type="Proteomes" id="UP000318141"/>
    </source>
</evidence>
<evidence type="ECO:0000256" key="1">
    <source>
        <dbReference type="ARBA" id="ARBA00023015"/>
    </source>
</evidence>
<dbReference type="SUPFAM" id="SSF46785">
    <property type="entry name" value="Winged helix' DNA-binding domain"/>
    <property type="match status" value="1"/>
</dbReference>
<dbReference type="AlphaFoldDB" id="A0A562BC09"/>
<name>A0A562BC09_9BURK</name>
<dbReference type="Gene3D" id="1.10.10.10">
    <property type="entry name" value="Winged helix-like DNA-binding domain superfamily/Winged helix DNA-binding domain"/>
    <property type="match status" value="1"/>
</dbReference>
<feature type="compositionally biased region" description="Basic and acidic residues" evidence="4">
    <location>
        <begin position="165"/>
        <end position="180"/>
    </location>
</feature>
<dbReference type="EMBL" id="VLJN01000028">
    <property type="protein sequence ID" value="TWG82726.1"/>
    <property type="molecule type" value="Genomic_DNA"/>
</dbReference>
<proteinExistence type="predicted"/>
<gene>
    <name evidence="6" type="ORF">L602_003400000100</name>
</gene>
<dbReference type="Proteomes" id="UP000318141">
    <property type="component" value="Unassembled WGS sequence"/>
</dbReference>
<accession>A0A562BC09</accession>